<accession>A0A895YLL0</accession>
<keyword evidence="2" id="KW-0812">Transmembrane</keyword>
<feature type="transmembrane region" description="Helical" evidence="2">
    <location>
        <begin position="95"/>
        <end position="118"/>
    </location>
</feature>
<proteinExistence type="predicted"/>
<feature type="transmembrane region" description="Helical" evidence="2">
    <location>
        <begin position="34"/>
        <end position="56"/>
    </location>
</feature>
<dbReference type="AlphaFoldDB" id="A0A895YLL0"/>
<dbReference type="KEGG" id="nhy:JQS43_25555"/>
<feature type="compositionally biased region" description="Low complexity" evidence="1">
    <location>
        <begin position="61"/>
        <end position="82"/>
    </location>
</feature>
<dbReference type="EMBL" id="CP070499">
    <property type="protein sequence ID" value="QSB14768.1"/>
    <property type="molecule type" value="Genomic_DNA"/>
</dbReference>
<evidence type="ECO:0000313" key="3">
    <source>
        <dbReference type="EMBL" id="QSB14768.1"/>
    </source>
</evidence>
<keyword evidence="4" id="KW-1185">Reference proteome</keyword>
<evidence type="ECO:0000256" key="2">
    <source>
        <dbReference type="SAM" id="Phobius"/>
    </source>
</evidence>
<organism evidence="3 4">
    <name type="scientific">Natronosporangium hydrolyticum</name>
    <dbReference type="NCBI Taxonomy" id="2811111"/>
    <lineage>
        <taxon>Bacteria</taxon>
        <taxon>Bacillati</taxon>
        <taxon>Actinomycetota</taxon>
        <taxon>Actinomycetes</taxon>
        <taxon>Micromonosporales</taxon>
        <taxon>Micromonosporaceae</taxon>
        <taxon>Natronosporangium</taxon>
    </lineage>
</organism>
<reference evidence="3" key="1">
    <citation type="submission" date="2021-02" db="EMBL/GenBank/DDBJ databases">
        <title>Natrosporangium hydrolyticum gen. nov., sp. nov, a haloalkaliphilic actinobacterium from a soda solonchak soil.</title>
        <authorList>
            <person name="Sorokin D.Y."/>
            <person name="Khijniak T.V."/>
            <person name="Zakharycheva A.P."/>
            <person name="Boueva O.V."/>
            <person name="Ariskina E.V."/>
            <person name="Hahnke R.L."/>
            <person name="Bunk B."/>
            <person name="Sproer C."/>
            <person name="Schumann P."/>
            <person name="Evtushenko L.I."/>
            <person name="Kublanov I.V."/>
        </authorList>
    </citation>
    <scope>NUCLEOTIDE SEQUENCE</scope>
    <source>
        <strain evidence="3">DSM 106523</strain>
    </source>
</reference>
<keyword evidence="2" id="KW-1133">Transmembrane helix</keyword>
<evidence type="ECO:0000313" key="4">
    <source>
        <dbReference type="Proteomes" id="UP000662857"/>
    </source>
</evidence>
<name>A0A895YLL0_9ACTN</name>
<dbReference type="RefSeq" id="WP_239676926.1">
    <property type="nucleotide sequence ID" value="NZ_CP070499.1"/>
</dbReference>
<feature type="region of interest" description="Disordered" evidence="1">
    <location>
        <begin position="61"/>
        <end position="85"/>
    </location>
</feature>
<keyword evidence="2" id="KW-0472">Membrane</keyword>
<evidence type="ECO:0000256" key="1">
    <source>
        <dbReference type="SAM" id="MobiDB-lite"/>
    </source>
</evidence>
<gene>
    <name evidence="3" type="ORF">JQS43_25555</name>
</gene>
<feature type="region of interest" description="Disordered" evidence="1">
    <location>
        <begin position="1"/>
        <end position="22"/>
    </location>
</feature>
<sequence length="124" mass="12727">MIDNKHWVRAPAPPHRRPAHYDAGRPEPATLLRALLLGVVVFVAALLAAGLLAGAAPAGPAEPVTGDAADAADAAGSTVSVAEQQPPAAQADLDFAHSMVVSGLVALTLSVIGTVMVARRRRLW</sequence>
<protein>
    <submittedName>
        <fullName evidence="3">Uncharacterized protein</fullName>
    </submittedName>
</protein>
<dbReference type="Proteomes" id="UP000662857">
    <property type="component" value="Chromosome"/>
</dbReference>